<dbReference type="SUPFAM" id="SSF55729">
    <property type="entry name" value="Acyl-CoA N-acyltransferases (Nat)"/>
    <property type="match status" value="1"/>
</dbReference>
<protein>
    <submittedName>
        <fullName evidence="2">Acetyltransferase</fullName>
    </submittedName>
</protein>
<name>A0ABQ6HCN1_9GAMM</name>
<dbReference type="InterPro" id="IPR000182">
    <property type="entry name" value="GNAT_dom"/>
</dbReference>
<evidence type="ECO:0000313" key="2">
    <source>
        <dbReference type="EMBL" id="GLX85299.1"/>
    </source>
</evidence>
<accession>A0ABQ6HCN1</accession>
<dbReference type="Proteomes" id="UP001157134">
    <property type="component" value="Unassembled WGS sequence"/>
</dbReference>
<keyword evidence="3" id="KW-1185">Reference proteome</keyword>
<dbReference type="RefSeq" id="WP_284297279.1">
    <property type="nucleotide sequence ID" value="NZ_BSSV01000003.1"/>
</dbReference>
<comment type="caution">
    <text evidence="2">The sequence shown here is derived from an EMBL/GenBank/DDBJ whole genome shotgun (WGS) entry which is preliminary data.</text>
</comment>
<feature type="domain" description="N-acetyltransferase" evidence="1">
    <location>
        <begin position="1"/>
        <end position="140"/>
    </location>
</feature>
<gene>
    <name evidence="2" type="ORF">tloyanaT_15510</name>
</gene>
<dbReference type="EMBL" id="BSSV01000003">
    <property type="protein sequence ID" value="GLX85299.1"/>
    <property type="molecule type" value="Genomic_DNA"/>
</dbReference>
<dbReference type="Pfam" id="PF00583">
    <property type="entry name" value="Acetyltransf_1"/>
    <property type="match status" value="1"/>
</dbReference>
<evidence type="ECO:0000313" key="3">
    <source>
        <dbReference type="Proteomes" id="UP001157134"/>
    </source>
</evidence>
<organism evidence="2 3">
    <name type="scientific">Thalassotalea loyana</name>
    <dbReference type="NCBI Taxonomy" id="280483"/>
    <lineage>
        <taxon>Bacteria</taxon>
        <taxon>Pseudomonadati</taxon>
        <taxon>Pseudomonadota</taxon>
        <taxon>Gammaproteobacteria</taxon>
        <taxon>Alteromonadales</taxon>
        <taxon>Colwelliaceae</taxon>
        <taxon>Thalassotalea</taxon>
    </lineage>
</organism>
<sequence length="140" mass="16570">MLEIISTKDLMSSAEFTLDNMKPYYEMYEVDWGLSDVYRATAELSNFDILRQGERIGVLRLSFDNQRCQLRDIQIASEHQSKGYGRQVILMVIAITKERKLQHTELKVFKRSPAYKLYRNMGFQTDKEDDRFYYMSIAVD</sequence>
<dbReference type="Gene3D" id="3.40.630.30">
    <property type="match status" value="1"/>
</dbReference>
<reference evidence="2 3" key="1">
    <citation type="submission" date="2023-03" db="EMBL/GenBank/DDBJ databases">
        <title>Thalassotalea loyana LMG 22536T draft genome sequence.</title>
        <authorList>
            <person name="Sawabe T."/>
        </authorList>
    </citation>
    <scope>NUCLEOTIDE SEQUENCE [LARGE SCALE GENOMIC DNA]</scope>
    <source>
        <strain evidence="2 3">LMG 22536</strain>
    </source>
</reference>
<dbReference type="InterPro" id="IPR016181">
    <property type="entry name" value="Acyl_CoA_acyltransferase"/>
</dbReference>
<evidence type="ECO:0000259" key="1">
    <source>
        <dbReference type="PROSITE" id="PS51186"/>
    </source>
</evidence>
<dbReference type="CDD" id="cd04301">
    <property type="entry name" value="NAT_SF"/>
    <property type="match status" value="1"/>
</dbReference>
<dbReference type="PROSITE" id="PS51186">
    <property type="entry name" value="GNAT"/>
    <property type="match status" value="1"/>
</dbReference>
<proteinExistence type="predicted"/>